<reference evidence="4" key="1">
    <citation type="journal article" date="2019" name="Int. J. Syst. Evol. Microbiol.">
        <title>The Global Catalogue of Microorganisms (GCM) 10K type strain sequencing project: providing services to taxonomists for standard genome sequencing and annotation.</title>
        <authorList>
            <consortium name="The Broad Institute Genomics Platform"/>
            <consortium name="The Broad Institute Genome Sequencing Center for Infectious Disease"/>
            <person name="Wu L."/>
            <person name="Ma J."/>
        </authorList>
    </citation>
    <scope>NUCLEOTIDE SEQUENCE [LARGE SCALE GENOMIC DNA]</scope>
    <source>
        <strain evidence="4">JCM 18200</strain>
    </source>
</reference>
<evidence type="ECO:0000259" key="1">
    <source>
        <dbReference type="Pfam" id="PF08522"/>
    </source>
</evidence>
<dbReference type="InterPro" id="IPR013728">
    <property type="entry name" value="BT_3987-like_N"/>
</dbReference>
<dbReference type="EMBL" id="BAABIQ010000005">
    <property type="protein sequence ID" value="GAA4782652.1"/>
    <property type="molecule type" value="Genomic_DNA"/>
</dbReference>
<organism evidence="3 4">
    <name type="scientific">Olivibacter ginsenosidimutans</name>
    <dbReference type="NCBI Taxonomy" id="1176537"/>
    <lineage>
        <taxon>Bacteria</taxon>
        <taxon>Pseudomonadati</taxon>
        <taxon>Bacteroidota</taxon>
        <taxon>Sphingobacteriia</taxon>
        <taxon>Sphingobacteriales</taxon>
        <taxon>Sphingobacteriaceae</taxon>
        <taxon>Olivibacter</taxon>
    </lineage>
</organism>
<dbReference type="InterPro" id="IPR025371">
    <property type="entry name" value="BT_3044-like_C"/>
</dbReference>
<name>A0ABP9AKV1_9SPHI</name>
<evidence type="ECO:0000259" key="2">
    <source>
        <dbReference type="Pfam" id="PF14274"/>
    </source>
</evidence>
<keyword evidence="4" id="KW-1185">Reference proteome</keyword>
<evidence type="ECO:0000313" key="4">
    <source>
        <dbReference type="Proteomes" id="UP001501411"/>
    </source>
</evidence>
<accession>A0ABP9AKV1</accession>
<sequence length="288" mass="32864">MAWITSCKDNELFEKEMYKNVVALISSEYYNTFQEEVPLTGEEFVGYIAASAGGTHATDKDLVIEFAEDSLQFNYYNFSVFDADSNLYARLLPKQHYEIPDYKITIPAGERTGKTLIKIKPEGLSPDSTYFVSLKIKENSNVEVNEEKNTVLYQVLIKNAYASQASDELYTMSGYLNEAVTAGNKKMFPLSRNKVRIIAGNETFESNVDHINKTAIVLEVTDDNKVLITPYKDIEVSQVDGDPNYPNTFKTEESFGRKYNSFLLAYDYVLNGETHHMQEELRMEVKKE</sequence>
<gene>
    <name evidence="3" type="ORF">GCM10023231_07900</name>
</gene>
<evidence type="ECO:0000313" key="3">
    <source>
        <dbReference type="EMBL" id="GAA4782652.1"/>
    </source>
</evidence>
<protein>
    <submittedName>
        <fullName evidence="3">DUF4361 domain-containing protein</fullName>
    </submittedName>
</protein>
<feature type="domain" description="BT-3987-like N-terminal" evidence="1">
    <location>
        <begin position="18"/>
        <end position="141"/>
    </location>
</feature>
<feature type="domain" description="BT-3044-like C-terminal" evidence="2">
    <location>
        <begin position="149"/>
        <end position="282"/>
    </location>
</feature>
<comment type="caution">
    <text evidence="3">The sequence shown here is derived from an EMBL/GenBank/DDBJ whole genome shotgun (WGS) entry which is preliminary data.</text>
</comment>
<dbReference type="Proteomes" id="UP001501411">
    <property type="component" value="Unassembled WGS sequence"/>
</dbReference>
<dbReference type="Pfam" id="PF14274">
    <property type="entry name" value="BT_3044-like_C"/>
    <property type="match status" value="1"/>
</dbReference>
<proteinExistence type="predicted"/>
<dbReference type="Gene3D" id="2.60.40.1740">
    <property type="entry name" value="hypothetical protein (bacova_03559)"/>
    <property type="match status" value="1"/>
</dbReference>
<dbReference type="Pfam" id="PF08522">
    <property type="entry name" value="BT_3987-like_N"/>
    <property type="match status" value="1"/>
</dbReference>